<proteinExistence type="predicted"/>
<dbReference type="Pfam" id="PF00097">
    <property type="entry name" value="zf-C3HC4"/>
    <property type="match status" value="1"/>
</dbReference>
<evidence type="ECO:0000256" key="1">
    <source>
        <dbReference type="ARBA" id="ARBA00022723"/>
    </source>
</evidence>
<sequence>MKQNVTRKDVGGMVTWHAFDSLFTRRVDRRSTVGLMDPVSSVEDRISVFIDSLPVLGKEDVDITDSCPICLVSLESLLADSEPSTEEYGVTKLNCAHIFCRKDLLEWIRNLHGSCPTCRYEFLDIHPPGSDDESSDGGEYLPNNGDDSDEEDAFMDTSDGFTDTDFDMEVDIEDDMWERSDEISAESEPSSEGDSMEDQDAVEVDVSVLGGDDSSDEAQAQEPK</sequence>
<evidence type="ECO:0000313" key="7">
    <source>
        <dbReference type="EMBL" id="KAJ7368256.1"/>
    </source>
</evidence>
<evidence type="ECO:0000259" key="6">
    <source>
        <dbReference type="PROSITE" id="PS50089"/>
    </source>
</evidence>
<dbReference type="CDD" id="cd16448">
    <property type="entry name" value="RING-H2"/>
    <property type="match status" value="1"/>
</dbReference>
<dbReference type="InterPro" id="IPR018957">
    <property type="entry name" value="Znf_C3HC4_RING-type"/>
</dbReference>
<dbReference type="EMBL" id="JARIHO010000001">
    <property type="protein sequence ID" value="KAJ7368256.1"/>
    <property type="molecule type" value="Genomic_DNA"/>
</dbReference>
<dbReference type="Proteomes" id="UP001218218">
    <property type="component" value="Unassembled WGS sequence"/>
</dbReference>
<gene>
    <name evidence="7" type="ORF">DFH08DRAFT_947191</name>
</gene>
<reference evidence="7" key="1">
    <citation type="submission" date="2023-03" db="EMBL/GenBank/DDBJ databases">
        <title>Massive genome expansion in bonnet fungi (Mycena s.s.) driven by repeated elements and novel gene families across ecological guilds.</title>
        <authorList>
            <consortium name="Lawrence Berkeley National Laboratory"/>
            <person name="Harder C.B."/>
            <person name="Miyauchi S."/>
            <person name="Viragh M."/>
            <person name="Kuo A."/>
            <person name="Thoen E."/>
            <person name="Andreopoulos B."/>
            <person name="Lu D."/>
            <person name="Skrede I."/>
            <person name="Drula E."/>
            <person name="Henrissat B."/>
            <person name="Morin E."/>
            <person name="Kohler A."/>
            <person name="Barry K."/>
            <person name="LaButti K."/>
            <person name="Morin E."/>
            <person name="Salamov A."/>
            <person name="Lipzen A."/>
            <person name="Mereny Z."/>
            <person name="Hegedus B."/>
            <person name="Baldrian P."/>
            <person name="Stursova M."/>
            <person name="Weitz H."/>
            <person name="Taylor A."/>
            <person name="Grigoriev I.V."/>
            <person name="Nagy L.G."/>
            <person name="Martin F."/>
            <person name="Kauserud H."/>
        </authorList>
    </citation>
    <scope>NUCLEOTIDE SEQUENCE</scope>
    <source>
        <strain evidence="7">CBHHK002</strain>
    </source>
</reference>
<evidence type="ECO:0000256" key="5">
    <source>
        <dbReference type="SAM" id="MobiDB-lite"/>
    </source>
</evidence>
<name>A0AAD7AUE1_9AGAR</name>
<dbReference type="Gene3D" id="3.30.40.10">
    <property type="entry name" value="Zinc/RING finger domain, C3HC4 (zinc finger)"/>
    <property type="match status" value="1"/>
</dbReference>
<evidence type="ECO:0000256" key="4">
    <source>
        <dbReference type="PROSITE-ProRule" id="PRU00175"/>
    </source>
</evidence>
<keyword evidence="2 4" id="KW-0863">Zinc-finger</keyword>
<keyword evidence="8" id="KW-1185">Reference proteome</keyword>
<comment type="caution">
    <text evidence="7">The sequence shown here is derived from an EMBL/GenBank/DDBJ whole genome shotgun (WGS) entry which is preliminary data.</text>
</comment>
<evidence type="ECO:0000256" key="2">
    <source>
        <dbReference type="ARBA" id="ARBA00022771"/>
    </source>
</evidence>
<feature type="region of interest" description="Disordered" evidence="5">
    <location>
        <begin position="129"/>
        <end position="224"/>
    </location>
</feature>
<dbReference type="InterPro" id="IPR001841">
    <property type="entry name" value="Znf_RING"/>
</dbReference>
<feature type="domain" description="RING-type" evidence="6">
    <location>
        <begin position="67"/>
        <end position="119"/>
    </location>
</feature>
<dbReference type="SUPFAM" id="SSF57850">
    <property type="entry name" value="RING/U-box"/>
    <property type="match status" value="1"/>
</dbReference>
<accession>A0AAD7AUE1</accession>
<dbReference type="PROSITE" id="PS50089">
    <property type="entry name" value="ZF_RING_2"/>
    <property type="match status" value="1"/>
</dbReference>
<feature type="compositionally biased region" description="Acidic residues" evidence="5">
    <location>
        <begin position="162"/>
        <end position="176"/>
    </location>
</feature>
<dbReference type="InterPro" id="IPR013083">
    <property type="entry name" value="Znf_RING/FYVE/PHD"/>
</dbReference>
<feature type="compositionally biased region" description="Acidic residues" evidence="5">
    <location>
        <begin position="183"/>
        <end position="203"/>
    </location>
</feature>
<dbReference type="AlphaFoldDB" id="A0AAD7AUE1"/>
<dbReference type="GO" id="GO:0008270">
    <property type="term" value="F:zinc ion binding"/>
    <property type="evidence" value="ECO:0007669"/>
    <property type="project" value="UniProtKB-KW"/>
</dbReference>
<keyword evidence="3" id="KW-0862">Zinc</keyword>
<keyword evidence="1" id="KW-0479">Metal-binding</keyword>
<evidence type="ECO:0000313" key="8">
    <source>
        <dbReference type="Proteomes" id="UP001218218"/>
    </source>
</evidence>
<protein>
    <recommendedName>
        <fullName evidence="6">RING-type domain-containing protein</fullName>
    </recommendedName>
</protein>
<organism evidence="7 8">
    <name type="scientific">Mycena albidolilacea</name>
    <dbReference type="NCBI Taxonomy" id="1033008"/>
    <lineage>
        <taxon>Eukaryota</taxon>
        <taxon>Fungi</taxon>
        <taxon>Dikarya</taxon>
        <taxon>Basidiomycota</taxon>
        <taxon>Agaricomycotina</taxon>
        <taxon>Agaricomycetes</taxon>
        <taxon>Agaricomycetidae</taxon>
        <taxon>Agaricales</taxon>
        <taxon>Marasmiineae</taxon>
        <taxon>Mycenaceae</taxon>
        <taxon>Mycena</taxon>
    </lineage>
</organism>
<evidence type="ECO:0000256" key="3">
    <source>
        <dbReference type="ARBA" id="ARBA00022833"/>
    </source>
</evidence>